<keyword evidence="3" id="KW-1185">Reference proteome</keyword>
<dbReference type="AlphaFoldDB" id="A0AAD1XX25"/>
<feature type="region of interest" description="Disordered" evidence="1">
    <location>
        <begin position="12"/>
        <end position="86"/>
    </location>
</feature>
<proteinExistence type="predicted"/>
<evidence type="ECO:0000256" key="1">
    <source>
        <dbReference type="SAM" id="MobiDB-lite"/>
    </source>
</evidence>
<dbReference type="EMBL" id="CAMPGE010022405">
    <property type="protein sequence ID" value="CAI2380448.1"/>
    <property type="molecule type" value="Genomic_DNA"/>
</dbReference>
<evidence type="ECO:0000313" key="3">
    <source>
        <dbReference type="Proteomes" id="UP001295684"/>
    </source>
</evidence>
<protein>
    <submittedName>
        <fullName evidence="2">Uncharacterized protein</fullName>
    </submittedName>
</protein>
<reference evidence="2" key="1">
    <citation type="submission" date="2023-07" db="EMBL/GenBank/DDBJ databases">
        <authorList>
            <consortium name="AG Swart"/>
            <person name="Singh M."/>
            <person name="Singh A."/>
            <person name="Seah K."/>
            <person name="Emmerich C."/>
        </authorList>
    </citation>
    <scope>NUCLEOTIDE SEQUENCE</scope>
    <source>
        <strain evidence="2">DP1</strain>
    </source>
</reference>
<dbReference type="Proteomes" id="UP001295684">
    <property type="component" value="Unassembled WGS sequence"/>
</dbReference>
<feature type="compositionally biased region" description="Polar residues" evidence="1">
    <location>
        <begin position="56"/>
        <end position="71"/>
    </location>
</feature>
<comment type="caution">
    <text evidence="2">The sequence shown here is derived from an EMBL/GenBank/DDBJ whole genome shotgun (WGS) entry which is preliminary data.</text>
</comment>
<evidence type="ECO:0000313" key="2">
    <source>
        <dbReference type="EMBL" id="CAI2380448.1"/>
    </source>
</evidence>
<organism evidence="2 3">
    <name type="scientific">Euplotes crassus</name>
    <dbReference type="NCBI Taxonomy" id="5936"/>
    <lineage>
        <taxon>Eukaryota</taxon>
        <taxon>Sar</taxon>
        <taxon>Alveolata</taxon>
        <taxon>Ciliophora</taxon>
        <taxon>Intramacronucleata</taxon>
        <taxon>Spirotrichea</taxon>
        <taxon>Hypotrichia</taxon>
        <taxon>Euplotida</taxon>
        <taxon>Euplotidae</taxon>
        <taxon>Moneuplotes</taxon>
    </lineage>
</organism>
<name>A0AAD1XX25_EUPCR</name>
<accession>A0AAD1XX25</accession>
<gene>
    <name evidence="2" type="ORF">ECRASSUSDP1_LOCUS21882</name>
</gene>
<sequence length="195" mass="23036">MSKLTPVFEELSNQDCSYMYGSKRSRVGQARVEETFTSEEDSESSKQEDLSEEGSQESPSKDMSQQPSQDVSQEDTQEEIKEVKEHNYVTEKRVRGKFITDQDNSDPKETSLTKKFIEKLKTNEFAKKDKFRLLSYQKNIDSIERMLSKKMHLPATERPYCESLHKYLSLRCEKAIECLERVRKYYKRQKLIFNQ</sequence>